<dbReference type="SUPFAM" id="SSF50494">
    <property type="entry name" value="Trypsin-like serine proteases"/>
    <property type="match status" value="1"/>
</dbReference>
<evidence type="ECO:0000256" key="8">
    <source>
        <dbReference type="RuleBase" id="RU363034"/>
    </source>
</evidence>
<dbReference type="InterPro" id="IPR001314">
    <property type="entry name" value="Peptidase_S1A"/>
</dbReference>
<dbReference type="Pfam" id="PF00089">
    <property type="entry name" value="Trypsin"/>
    <property type="match status" value="1"/>
</dbReference>
<dbReference type="InterPro" id="IPR001254">
    <property type="entry name" value="Trypsin_dom"/>
</dbReference>
<dbReference type="AlphaFoldDB" id="A0A1L8DQC9"/>
<name>A0A1L8DQC9_9DIPT</name>
<evidence type="ECO:0000259" key="10">
    <source>
        <dbReference type="PROSITE" id="PS50240"/>
    </source>
</evidence>
<dbReference type="GO" id="GO:0004252">
    <property type="term" value="F:serine-type endopeptidase activity"/>
    <property type="evidence" value="ECO:0007669"/>
    <property type="project" value="InterPro"/>
</dbReference>
<dbReference type="PANTHER" id="PTHR24276:SF91">
    <property type="entry name" value="AT26814P-RELATED"/>
    <property type="match status" value="1"/>
</dbReference>
<feature type="chain" id="PRO_5013018836" evidence="9">
    <location>
        <begin position="19"/>
        <end position="255"/>
    </location>
</feature>
<dbReference type="FunFam" id="2.40.10.10:FF:000068">
    <property type="entry name" value="transmembrane protease serine 2"/>
    <property type="match status" value="1"/>
</dbReference>
<dbReference type="InterPro" id="IPR009003">
    <property type="entry name" value="Peptidase_S1_PA"/>
</dbReference>
<organism evidence="11">
    <name type="scientific">Nyssomyia neivai</name>
    <dbReference type="NCBI Taxonomy" id="330878"/>
    <lineage>
        <taxon>Eukaryota</taxon>
        <taxon>Metazoa</taxon>
        <taxon>Ecdysozoa</taxon>
        <taxon>Arthropoda</taxon>
        <taxon>Hexapoda</taxon>
        <taxon>Insecta</taxon>
        <taxon>Pterygota</taxon>
        <taxon>Neoptera</taxon>
        <taxon>Endopterygota</taxon>
        <taxon>Diptera</taxon>
        <taxon>Nematocera</taxon>
        <taxon>Psychodoidea</taxon>
        <taxon>Psychodidae</taxon>
        <taxon>Nyssomyia</taxon>
    </lineage>
</organism>
<dbReference type="CDD" id="cd00190">
    <property type="entry name" value="Tryp_SPc"/>
    <property type="match status" value="1"/>
</dbReference>
<keyword evidence="5 8" id="KW-0720">Serine protease</keyword>
<evidence type="ECO:0000256" key="5">
    <source>
        <dbReference type="ARBA" id="ARBA00022825"/>
    </source>
</evidence>
<keyword evidence="2 8" id="KW-0645">Protease</keyword>
<dbReference type="InterPro" id="IPR033116">
    <property type="entry name" value="TRYPSIN_SER"/>
</dbReference>
<keyword evidence="4 8" id="KW-0378">Hydrolase</keyword>
<dbReference type="PANTHER" id="PTHR24276">
    <property type="entry name" value="POLYSERASE-RELATED"/>
    <property type="match status" value="1"/>
</dbReference>
<dbReference type="PROSITE" id="PS00135">
    <property type="entry name" value="TRYPSIN_SER"/>
    <property type="match status" value="1"/>
</dbReference>
<evidence type="ECO:0000256" key="4">
    <source>
        <dbReference type="ARBA" id="ARBA00022801"/>
    </source>
</evidence>
<keyword evidence="3" id="KW-0222">Digestion</keyword>
<dbReference type="PRINTS" id="PR00722">
    <property type="entry name" value="CHYMOTRYPSIN"/>
</dbReference>
<evidence type="ECO:0000256" key="7">
    <source>
        <dbReference type="ARBA" id="ARBA00024195"/>
    </source>
</evidence>
<dbReference type="GO" id="GO:0006508">
    <property type="term" value="P:proteolysis"/>
    <property type="evidence" value="ECO:0007669"/>
    <property type="project" value="UniProtKB-KW"/>
</dbReference>
<sequence length="255" mass="28007">MLKLVCVVIFCGVVGTWGRQVQRVIGGEDAVIGQGRYQVSLRTLMNQHFCGGAILTQTWILTAGHCTLGRKPGEFQAAVGSLSIQEGFKHRVGYVFRHPNFDAQSLTEDIALLQTETSIMFNDLVQPVVLSDREISEGVEALLTGWGQLQYPGSVSHTLQALKMVTMTNEECKEKHSVDIYSPPIRNSNICAFRENAGACMGDSGSPLVIGNELIAIVSWGVPCAKNFGDVFTRITSYRRWIIDSINSKDNKILA</sequence>
<dbReference type="GO" id="GO:0005576">
    <property type="term" value="C:extracellular region"/>
    <property type="evidence" value="ECO:0007669"/>
    <property type="project" value="UniProtKB-SubCell"/>
</dbReference>
<dbReference type="PROSITE" id="PS50240">
    <property type="entry name" value="TRYPSIN_DOM"/>
    <property type="match status" value="1"/>
</dbReference>
<protein>
    <submittedName>
        <fullName evidence="11">Putative trypsin-like serine protease</fullName>
    </submittedName>
</protein>
<dbReference type="InterPro" id="IPR050430">
    <property type="entry name" value="Peptidase_S1"/>
</dbReference>
<keyword evidence="6" id="KW-1015">Disulfide bond</keyword>
<dbReference type="InterPro" id="IPR043504">
    <property type="entry name" value="Peptidase_S1_PA_chymotrypsin"/>
</dbReference>
<evidence type="ECO:0000256" key="6">
    <source>
        <dbReference type="ARBA" id="ARBA00023157"/>
    </source>
</evidence>
<accession>A0A1L8DQC9</accession>
<dbReference type="InterPro" id="IPR018114">
    <property type="entry name" value="TRYPSIN_HIS"/>
</dbReference>
<dbReference type="SMART" id="SM00020">
    <property type="entry name" value="Tryp_SPc"/>
    <property type="match status" value="1"/>
</dbReference>
<comment type="similarity">
    <text evidence="7">Belongs to the peptidase S1 family. CLIP subfamily.</text>
</comment>
<comment type="subcellular location">
    <subcellularLocation>
        <location evidence="1">Secreted</location>
        <location evidence="1">Extracellular space</location>
    </subcellularLocation>
</comment>
<dbReference type="EMBL" id="GFDF01005411">
    <property type="protein sequence ID" value="JAV08673.1"/>
    <property type="molecule type" value="Transcribed_RNA"/>
</dbReference>
<keyword evidence="9" id="KW-0732">Signal</keyword>
<feature type="signal peptide" evidence="9">
    <location>
        <begin position="1"/>
        <end position="18"/>
    </location>
</feature>
<feature type="domain" description="Peptidase S1" evidence="10">
    <location>
        <begin position="24"/>
        <end position="247"/>
    </location>
</feature>
<evidence type="ECO:0000256" key="9">
    <source>
        <dbReference type="SAM" id="SignalP"/>
    </source>
</evidence>
<reference evidence="11" key="1">
    <citation type="submission" date="2016-12" db="EMBL/GenBank/DDBJ databases">
        <title>An insight into the sialome and mialome of the sand fly, Nyssomyia neivai.</title>
        <authorList>
            <person name="Sebastian V."/>
            <person name="Goulart T.M."/>
            <person name="Oliveira W."/>
            <person name="Calvo E."/>
            <person name="Oliveira L.F."/>
            <person name="Pinto M.C."/>
            <person name="Rosselino A.M."/>
            <person name="Ribeiro J.M."/>
        </authorList>
    </citation>
    <scope>NUCLEOTIDE SEQUENCE</scope>
</reference>
<dbReference type="FunFam" id="2.40.10.10:FF:000036">
    <property type="entry name" value="Trypsin beta"/>
    <property type="match status" value="1"/>
</dbReference>
<dbReference type="PROSITE" id="PS00134">
    <property type="entry name" value="TRYPSIN_HIS"/>
    <property type="match status" value="1"/>
</dbReference>
<dbReference type="Gene3D" id="2.40.10.10">
    <property type="entry name" value="Trypsin-like serine proteases"/>
    <property type="match status" value="1"/>
</dbReference>
<evidence type="ECO:0000313" key="11">
    <source>
        <dbReference type="EMBL" id="JAV08673.1"/>
    </source>
</evidence>
<evidence type="ECO:0000256" key="3">
    <source>
        <dbReference type="ARBA" id="ARBA00022757"/>
    </source>
</evidence>
<dbReference type="GO" id="GO:0007586">
    <property type="term" value="P:digestion"/>
    <property type="evidence" value="ECO:0007669"/>
    <property type="project" value="UniProtKB-KW"/>
</dbReference>
<evidence type="ECO:0000256" key="2">
    <source>
        <dbReference type="ARBA" id="ARBA00022670"/>
    </source>
</evidence>
<proteinExistence type="inferred from homology"/>
<evidence type="ECO:0000256" key="1">
    <source>
        <dbReference type="ARBA" id="ARBA00004239"/>
    </source>
</evidence>